<proteinExistence type="predicted"/>
<gene>
    <name evidence="1" type="ORF">GCM10010449_75770</name>
</gene>
<name>A0ABP6NGF3_9ACTN</name>
<organism evidence="1 2">
    <name type="scientific">Streptomyces rectiviolaceus</name>
    <dbReference type="NCBI Taxonomy" id="332591"/>
    <lineage>
        <taxon>Bacteria</taxon>
        <taxon>Bacillati</taxon>
        <taxon>Actinomycetota</taxon>
        <taxon>Actinomycetes</taxon>
        <taxon>Kitasatosporales</taxon>
        <taxon>Streptomycetaceae</taxon>
        <taxon>Streptomyces</taxon>
    </lineage>
</organism>
<reference evidence="2" key="1">
    <citation type="journal article" date="2019" name="Int. J. Syst. Evol. Microbiol.">
        <title>The Global Catalogue of Microorganisms (GCM) 10K type strain sequencing project: providing services to taxonomists for standard genome sequencing and annotation.</title>
        <authorList>
            <consortium name="The Broad Institute Genomics Platform"/>
            <consortium name="The Broad Institute Genome Sequencing Center for Infectious Disease"/>
            <person name="Wu L."/>
            <person name="Ma J."/>
        </authorList>
    </citation>
    <scope>NUCLEOTIDE SEQUENCE [LARGE SCALE GENOMIC DNA]</scope>
    <source>
        <strain evidence="2">JCM 9092</strain>
    </source>
</reference>
<sequence>MLPKWYWTILSDTPASAAISRMLAASRPRSAAMRHTASAICRRLRDRASDVGAGLSGAGTGGCFRRR</sequence>
<protein>
    <submittedName>
        <fullName evidence="1">Uncharacterized protein</fullName>
    </submittedName>
</protein>
<dbReference type="EMBL" id="BAAAUG010000187">
    <property type="protein sequence ID" value="GAA3145396.1"/>
    <property type="molecule type" value="Genomic_DNA"/>
</dbReference>
<evidence type="ECO:0000313" key="2">
    <source>
        <dbReference type="Proteomes" id="UP001501637"/>
    </source>
</evidence>
<comment type="caution">
    <text evidence="1">The sequence shown here is derived from an EMBL/GenBank/DDBJ whole genome shotgun (WGS) entry which is preliminary data.</text>
</comment>
<keyword evidence="2" id="KW-1185">Reference proteome</keyword>
<dbReference type="Proteomes" id="UP001501637">
    <property type="component" value="Unassembled WGS sequence"/>
</dbReference>
<accession>A0ABP6NGF3</accession>
<evidence type="ECO:0000313" key="1">
    <source>
        <dbReference type="EMBL" id="GAA3145396.1"/>
    </source>
</evidence>